<dbReference type="OrthoDB" id="5309565at2759"/>
<organism evidence="2">
    <name type="scientific">Rosellinia necatrix</name>
    <name type="common">White root-rot fungus</name>
    <dbReference type="NCBI Taxonomy" id="77044"/>
    <lineage>
        <taxon>Eukaryota</taxon>
        <taxon>Fungi</taxon>
        <taxon>Dikarya</taxon>
        <taxon>Ascomycota</taxon>
        <taxon>Pezizomycotina</taxon>
        <taxon>Sordariomycetes</taxon>
        <taxon>Xylariomycetidae</taxon>
        <taxon>Xylariales</taxon>
        <taxon>Xylariaceae</taxon>
        <taxon>Rosellinia</taxon>
    </lineage>
</organism>
<feature type="compositionally biased region" description="Basic and acidic residues" evidence="1">
    <location>
        <begin position="108"/>
        <end position="117"/>
    </location>
</feature>
<reference evidence="2" key="1">
    <citation type="submission" date="2016-03" db="EMBL/GenBank/DDBJ databases">
        <title>Draft genome sequence of Rosellinia necatrix.</title>
        <authorList>
            <person name="Kanematsu S."/>
        </authorList>
    </citation>
    <scope>NUCLEOTIDE SEQUENCE [LARGE SCALE GENOMIC DNA]</scope>
    <source>
        <strain evidence="2">W97</strain>
    </source>
</reference>
<dbReference type="OMA" id="NTGDQAK"/>
<feature type="region of interest" description="Disordered" evidence="1">
    <location>
        <begin position="99"/>
        <end position="122"/>
    </location>
</feature>
<evidence type="ECO:0000313" key="2">
    <source>
        <dbReference type="EMBL" id="GAP84688.1"/>
    </source>
</evidence>
<proteinExistence type="predicted"/>
<dbReference type="EMBL" id="DF977456">
    <property type="protein sequence ID" value="GAP84688.1"/>
    <property type="molecule type" value="Genomic_DNA"/>
</dbReference>
<feature type="region of interest" description="Disordered" evidence="1">
    <location>
        <begin position="27"/>
        <end position="84"/>
    </location>
</feature>
<protein>
    <submittedName>
        <fullName evidence="2">Putative mismatched base pair and cruciform dna recognition protein</fullName>
    </submittedName>
</protein>
<dbReference type="SUPFAM" id="SSF69047">
    <property type="entry name" value="Hypothetical protein YjbJ"/>
    <property type="match status" value="1"/>
</dbReference>
<sequence length="183" mass="18799">MSANDNTSTLKSAIDAVTGAAQNAIGSITGSTTDQAKGEAKQHKANAEYDASQATVKIPGFTASSSGAVTKDDPDRAAGAYNQTMGSAKEALGGLIGSESVKAAGRNQNREGQDQEAKGQINDYVSGVGDRITGTAGAAFSSLTGNTNAEAEYRDQHNQGKTQQRGAEHDIKKKADAEYDAAK</sequence>
<accession>A0A1S7UNR1</accession>
<feature type="region of interest" description="Disordered" evidence="1">
    <location>
        <begin position="138"/>
        <end position="183"/>
    </location>
</feature>
<dbReference type="PANTHER" id="PTHR40460">
    <property type="entry name" value="CHROMOSOME 1, WHOLE GENOME SHOTGUN SEQUENCE"/>
    <property type="match status" value="1"/>
</dbReference>
<feature type="compositionally biased region" description="Basic and acidic residues" evidence="1">
    <location>
        <begin position="36"/>
        <end position="47"/>
    </location>
</feature>
<feature type="compositionally biased region" description="Basic and acidic residues" evidence="1">
    <location>
        <begin position="166"/>
        <end position="183"/>
    </location>
</feature>
<dbReference type="InterPro" id="IPR036629">
    <property type="entry name" value="YjbJ_sf"/>
</dbReference>
<evidence type="ECO:0000256" key="1">
    <source>
        <dbReference type="SAM" id="MobiDB-lite"/>
    </source>
</evidence>
<evidence type="ECO:0000313" key="3">
    <source>
        <dbReference type="Proteomes" id="UP000054516"/>
    </source>
</evidence>
<dbReference type="Proteomes" id="UP000054516">
    <property type="component" value="Unassembled WGS sequence"/>
</dbReference>
<dbReference type="PANTHER" id="PTHR40460:SF1">
    <property type="entry name" value="CSBD-LIKE DOMAIN-CONTAINING PROTEIN"/>
    <property type="match status" value="1"/>
</dbReference>
<keyword evidence="3" id="KW-1185">Reference proteome</keyword>
<gene>
    <name evidence="2" type="ORF">SAMD00023353_1102300</name>
</gene>
<dbReference type="STRING" id="77044.A0A1S7UNR1"/>
<dbReference type="AlphaFoldDB" id="A0A1S7UNR1"/>
<name>A0A1S7UNR1_ROSNE</name>